<keyword evidence="5" id="KW-0539">Nucleus</keyword>
<dbReference type="SUPFAM" id="SSF101936">
    <property type="entry name" value="DNA-binding pseudobarrel domain"/>
    <property type="match status" value="1"/>
</dbReference>
<evidence type="ECO:0000256" key="5">
    <source>
        <dbReference type="ARBA" id="ARBA00023242"/>
    </source>
</evidence>
<evidence type="ECO:0008006" key="8">
    <source>
        <dbReference type="Google" id="ProtNLM"/>
    </source>
</evidence>
<evidence type="ECO:0000256" key="4">
    <source>
        <dbReference type="ARBA" id="ARBA00023163"/>
    </source>
</evidence>
<reference evidence="6 7" key="1">
    <citation type="journal article" date="2018" name="Front. Plant Sci.">
        <title>Red Clover (Trifolium pratense) and Zigzag Clover (T. medium) - A Picture of Genomic Similarities and Differences.</title>
        <authorList>
            <person name="Dluhosova J."/>
            <person name="Istvanek J."/>
            <person name="Nedelnik J."/>
            <person name="Repkova J."/>
        </authorList>
    </citation>
    <scope>NUCLEOTIDE SEQUENCE [LARGE SCALE GENOMIC DNA]</scope>
    <source>
        <strain evidence="7">cv. 10/8</strain>
        <tissue evidence="6">Leaf</tissue>
    </source>
</reference>
<keyword evidence="3" id="KW-0238">DNA-binding</keyword>
<comment type="caution">
    <text evidence="6">The sequence shown here is derived from an EMBL/GenBank/DDBJ whole genome shotgun (WGS) entry which is preliminary data.</text>
</comment>
<feature type="non-terminal residue" evidence="6">
    <location>
        <position position="1"/>
    </location>
</feature>
<gene>
    <name evidence="6" type="ORF">A2U01_0002614</name>
</gene>
<dbReference type="Proteomes" id="UP000265520">
    <property type="component" value="Unassembled WGS sequence"/>
</dbReference>
<keyword evidence="7" id="KW-1185">Reference proteome</keyword>
<evidence type="ECO:0000313" key="6">
    <source>
        <dbReference type="EMBL" id="MCH81821.1"/>
    </source>
</evidence>
<evidence type="ECO:0000256" key="1">
    <source>
        <dbReference type="ARBA" id="ARBA00004123"/>
    </source>
</evidence>
<sequence>FTYVNPKLLNISLTTRWGTDVKYPFHDPPLSHMLTRTDSDPKLGSSTLLRSCNGPVLPRSFVCSYLKKLTAYDVESGILVLPWYGFGESAFAFTFSDLVLVDHTGARYPCSINFGVDAQGELACKVFGGWADLCRGHRLVQGDKVRFAVNEPAHNYVMYVCVYPRIGIETTLSYPLNDGSYLPLYVSQQYFVAYS</sequence>
<dbReference type="AlphaFoldDB" id="A0A392M3H5"/>
<dbReference type="EMBL" id="LXQA010002817">
    <property type="protein sequence ID" value="MCH81821.1"/>
    <property type="molecule type" value="Genomic_DNA"/>
</dbReference>
<dbReference type="InterPro" id="IPR015300">
    <property type="entry name" value="DNA-bd_pseudobarrel_sf"/>
</dbReference>
<dbReference type="GO" id="GO:0005634">
    <property type="term" value="C:nucleus"/>
    <property type="evidence" value="ECO:0007669"/>
    <property type="project" value="UniProtKB-SubCell"/>
</dbReference>
<evidence type="ECO:0000256" key="3">
    <source>
        <dbReference type="ARBA" id="ARBA00023125"/>
    </source>
</evidence>
<keyword evidence="2" id="KW-0805">Transcription regulation</keyword>
<accession>A0A392M3H5</accession>
<dbReference type="GO" id="GO:0003677">
    <property type="term" value="F:DNA binding"/>
    <property type="evidence" value="ECO:0007669"/>
    <property type="project" value="UniProtKB-KW"/>
</dbReference>
<comment type="subcellular location">
    <subcellularLocation>
        <location evidence="1">Nucleus</location>
    </subcellularLocation>
</comment>
<evidence type="ECO:0000256" key="2">
    <source>
        <dbReference type="ARBA" id="ARBA00023015"/>
    </source>
</evidence>
<proteinExistence type="predicted"/>
<organism evidence="6 7">
    <name type="scientific">Trifolium medium</name>
    <dbReference type="NCBI Taxonomy" id="97028"/>
    <lineage>
        <taxon>Eukaryota</taxon>
        <taxon>Viridiplantae</taxon>
        <taxon>Streptophyta</taxon>
        <taxon>Embryophyta</taxon>
        <taxon>Tracheophyta</taxon>
        <taxon>Spermatophyta</taxon>
        <taxon>Magnoliopsida</taxon>
        <taxon>eudicotyledons</taxon>
        <taxon>Gunneridae</taxon>
        <taxon>Pentapetalae</taxon>
        <taxon>rosids</taxon>
        <taxon>fabids</taxon>
        <taxon>Fabales</taxon>
        <taxon>Fabaceae</taxon>
        <taxon>Papilionoideae</taxon>
        <taxon>50 kb inversion clade</taxon>
        <taxon>NPAAA clade</taxon>
        <taxon>Hologalegina</taxon>
        <taxon>IRL clade</taxon>
        <taxon>Trifolieae</taxon>
        <taxon>Trifolium</taxon>
    </lineage>
</organism>
<keyword evidence="4" id="KW-0804">Transcription</keyword>
<evidence type="ECO:0000313" key="7">
    <source>
        <dbReference type="Proteomes" id="UP000265520"/>
    </source>
</evidence>
<name>A0A392M3H5_9FABA</name>
<protein>
    <recommendedName>
        <fullName evidence="8">TF-B3 domain-containing protein</fullName>
    </recommendedName>
</protein>